<comment type="caution">
    <text evidence="1">The sequence shown here is derived from an EMBL/GenBank/DDBJ whole genome shotgun (WGS) entry which is preliminary data.</text>
</comment>
<proteinExistence type="predicted"/>
<sequence length="102" mass="11843">MAKYEIPQGYKAQAYKFALDHPLADSRVASHFGANRFAYNWMLFHIEEAIEQSKILTQLALRQGASQEEAKDWSKGVVGEIPRSAWDIRKYWNSRKDEVAPW</sequence>
<accession>T1B9I7</accession>
<dbReference type="AlphaFoldDB" id="T1B9I7"/>
<gene>
    <name evidence="1" type="ORF">B2A_07577</name>
</gene>
<name>T1B9I7_9ZZZZ</name>
<dbReference type="EMBL" id="AUZZ01005430">
    <property type="protein sequence ID" value="EQD49684.1"/>
    <property type="molecule type" value="Genomic_DNA"/>
</dbReference>
<reference evidence="1" key="1">
    <citation type="submission" date="2013-08" db="EMBL/GenBank/DDBJ databases">
        <authorList>
            <person name="Mendez C."/>
            <person name="Richter M."/>
            <person name="Ferrer M."/>
            <person name="Sanchez J."/>
        </authorList>
    </citation>
    <scope>NUCLEOTIDE SEQUENCE</scope>
</reference>
<organism evidence="1">
    <name type="scientific">mine drainage metagenome</name>
    <dbReference type="NCBI Taxonomy" id="410659"/>
    <lineage>
        <taxon>unclassified sequences</taxon>
        <taxon>metagenomes</taxon>
        <taxon>ecological metagenomes</taxon>
    </lineage>
</organism>
<reference evidence="1" key="2">
    <citation type="journal article" date="2014" name="ISME J.">
        <title>Microbial stratification in low pH oxic and suboxic macroscopic growths along an acid mine drainage.</title>
        <authorList>
            <person name="Mendez-Garcia C."/>
            <person name="Mesa V."/>
            <person name="Sprenger R.R."/>
            <person name="Richter M."/>
            <person name="Diez M.S."/>
            <person name="Solano J."/>
            <person name="Bargiela R."/>
            <person name="Golyshina O.V."/>
            <person name="Manteca A."/>
            <person name="Ramos J.L."/>
            <person name="Gallego J.R."/>
            <person name="Llorente I."/>
            <person name="Martins Dos Santos V.A."/>
            <person name="Jensen O.N."/>
            <person name="Pelaez A.I."/>
            <person name="Sanchez J."/>
            <person name="Ferrer M."/>
        </authorList>
    </citation>
    <scope>NUCLEOTIDE SEQUENCE</scope>
</reference>
<evidence type="ECO:0000313" key="1">
    <source>
        <dbReference type="EMBL" id="EQD49684.1"/>
    </source>
</evidence>
<protein>
    <submittedName>
        <fullName evidence="1">Transposase</fullName>
    </submittedName>
</protein>